<dbReference type="InterPro" id="IPR011128">
    <property type="entry name" value="G3P_DH_NAD-dep_N"/>
</dbReference>
<dbReference type="EC" id="1.1.1.94" evidence="12"/>
<keyword evidence="5" id="KW-0443">Lipid metabolism</keyword>
<evidence type="ECO:0000256" key="10">
    <source>
        <dbReference type="PIRSR" id="PIRSR000114-3"/>
    </source>
</evidence>
<evidence type="ECO:0000256" key="4">
    <source>
        <dbReference type="ARBA" id="ARBA00023002"/>
    </source>
</evidence>
<accession>A0A7C9TJZ9</accession>
<keyword evidence="6" id="KW-0594">Phospholipid biosynthesis</keyword>
<evidence type="ECO:0000256" key="5">
    <source>
        <dbReference type="ARBA" id="ARBA00023098"/>
    </source>
</evidence>
<evidence type="ECO:0000256" key="2">
    <source>
        <dbReference type="ARBA" id="ARBA00022516"/>
    </source>
</evidence>
<dbReference type="GO" id="GO:0046168">
    <property type="term" value="P:glycerol-3-phosphate catabolic process"/>
    <property type="evidence" value="ECO:0007669"/>
    <property type="project" value="InterPro"/>
</dbReference>
<feature type="binding site" evidence="10">
    <location>
        <begin position="13"/>
        <end position="18"/>
    </location>
    <ligand>
        <name>NAD(+)</name>
        <dbReference type="ChEBI" id="CHEBI:57540"/>
    </ligand>
</feature>
<keyword evidence="10 11" id="KW-0520">NAD</keyword>
<keyword evidence="7" id="KW-1208">Phospholipid metabolism</keyword>
<dbReference type="GO" id="GO:0005975">
    <property type="term" value="P:carbohydrate metabolic process"/>
    <property type="evidence" value="ECO:0007669"/>
    <property type="project" value="InterPro"/>
</dbReference>
<evidence type="ECO:0000259" key="13">
    <source>
        <dbReference type="Pfam" id="PF01210"/>
    </source>
</evidence>
<feature type="binding site" evidence="10">
    <location>
        <position position="141"/>
    </location>
    <ligand>
        <name>NAD(+)</name>
        <dbReference type="ChEBI" id="CHEBI:57540"/>
    </ligand>
</feature>
<dbReference type="InterPro" id="IPR008927">
    <property type="entry name" value="6-PGluconate_DH-like_C_sf"/>
</dbReference>
<evidence type="ECO:0000256" key="8">
    <source>
        <dbReference type="PIRSR" id="PIRSR000114-1"/>
    </source>
</evidence>
<dbReference type="AlphaFoldDB" id="A0A7C9TJZ9"/>
<dbReference type="InterPro" id="IPR006168">
    <property type="entry name" value="G3P_DH_NAD-dep"/>
</dbReference>
<dbReference type="SUPFAM" id="SSF51735">
    <property type="entry name" value="NAD(P)-binding Rossmann-fold domains"/>
    <property type="match status" value="1"/>
</dbReference>
<evidence type="ECO:0000256" key="1">
    <source>
        <dbReference type="ARBA" id="ARBA00011009"/>
    </source>
</evidence>
<feature type="binding site" evidence="10">
    <location>
        <position position="256"/>
    </location>
    <ligand>
        <name>NAD(+)</name>
        <dbReference type="ChEBI" id="CHEBI:57540"/>
    </ligand>
</feature>
<dbReference type="GO" id="GO:0046474">
    <property type="term" value="P:glycerophospholipid biosynthetic process"/>
    <property type="evidence" value="ECO:0007669"/>
    <property type="project" value="TreeGrafter"/>
</dbReference>
<dbReference type="SUPFAM" id="SSF48179">
    <property type="entry name" value="6-phosphogluconate dehydrogenase C-terminal domain-like"/>
    <property type="match status" value="1"/>
</dbReference>
<evidence type="ECO:0000256" key="3">
    <source>
        <dbReference type="ARBA" id="ARBA00022857"/>
    </source>
</evidence>
<evidence type="ECO:0000256" key="11">
    <source>
        <dbReference type="RuleBase" id="RU000437"/>
    </source>
</evidence>
<dbReference type="PANTHER" id="PTHR11728:SF1">
    <property type="entry name" value="GLYCEROL-3-PHOSPHATE DEHYDROGENASE [NAD(+)] 2, CHLOROPLASTIC"/>
    <property type="match status" value="1"/>
</dbReference>
<dbReference type="GO" id="GO:0047952">
    <property type="term" value="F:glycerol-3-phosphate dehydrogenase [NAD(P)+] activity"/>
    <property type="evidence" value="ECO:0007669"/>
    <property type="project" value="UniProtKB-EC"/>
</dbReference>
<dbReference type="PIRSF" id="PIRSF000114">
    <property type="entry name" value="Glycerol-3-P_dh"/>
    <property type="match status" value="1"/>
</dbReference>
<keyword evidence="3" id="KW-0521">NADP</keyword>
<evidence type="ECO:0000256" key="7">
    <source>
        <dbReference type="ARBA" id="ARBA00023264"/>
    </source>
</evidence>
<dbReference type="Gene3D" id="3.40.50.720">
    <property type="entry name" value="NAD(P)-binding Rossmann-like Domain"/>
    <property type="match status" value="1"/>
</dbReference>
<dbReference type="PRINTS" id="PR00077">
    <property type="entry name" value="GPDHDRGNASE"/>
</dbReference>
<dbReference type="RefSeq" id="WP_163456820.1">
    <property type="nucleotide sequence ID" value="NZ_JAAGOH010000006.1"/>
</dbReference>
<reference evidence="15 16" key="1">
    <citation type="submission" date="2020-02" db="EMBL/GenBank/DDBJ databases">
        <title>Ideonella bacterium strain TBM-1.</title>
        <authorList>
            <person name="Chen W.-M."/>
        </authorList>
    </citation>
    <scope>NUCLEOTIDE SEQUENCE [LARGE SCALE GENOMIC DNA]</scope>
    <source>
        <strain evidence="15 16">TBM-1</strain>
    </source>
</reference>
<protein>
    <recommendedName>
        <fullName evidence="12">Glycerol-3-phosphate dehydrogenase</fullName>
        <ecNumber evidence="12">1.1.1.94</ecNumber>
    </recommendedName>
</protein>
<evidence type="ECO:0000313" key="15">
    <source>
        <dbReference type="EMBL" id="NDY90965.1"/>
    </source>
</evidence>
<dbReference type="EMBL" id="JAAGOH010000006">
    <property type="protein sequence ID" value="NDY90965.1"/>
    <property type="molecule type" value="Genomic_DNA"/>
</dbReference>
<dbReference type="GO" id="GO:0005829">
    <property type="term" value="C:cytosol"/>
    <property type="evidence" value="ECO:0007669"/>
    <property type="project" value="TreeGrafter"/>
</dbReference>
<evidence type="ECO:0000256" key="9">
    <source>
        <dbReference type="PIRSR" id="PIRSR000114-2"/>
    </source>
</evidence>
<evidence type="ECO:0000259" key="14">
    <source>
        <dbReference type="Pfam" id="PF07479"/>
    </source>
</evidence>
<feature type="binding site" evidence="9">
    <location>
        <begin position="256"/>
        <end position="257"/>
    </location>
    <ligand>
        <name>substrate</name>
    </ligand>
</feature>
<feature type="domain" description="Glycerol-3-phosphate dehydrogenase NAD-dependent C-terminal" evidence="14">
    <location>
        <begin position="181"/>
        <end position="318"/>
    </location>
</feature>
<dbReference type="GO" id="GO:0051287">
    <property type="term" value="F:NAD binding"/>
    <property type="evidence" value="ECO:0007669"/>
    <property type="project" value="InterPro"/>
</dbReference>
<comment type="catalytic activity">
    <reaction evidence="12">
        <text>sn-glycerol 3-phosphate + NADP(+) = dihydroxyacetone phosphate + NADPH + H(+)</text>
        <dbReference type="Rhea" id="RHEA:11096"/>
        <dbReference type="ChEBI" id="CHEBI:15378"/>
        <dbReference type="ChEBI" id="CHEBI:57597"/>
        <dbReference type="ChEBI" id="CHEBI:57642"/>
        <dbReference type="ChEBI" id="CHEBI:57783"/>
        <dbReference type="ChEBI" id="CHEBI:58349"/>
        <dbReference type="EC" id="1.1.1.94"/>
    </reaction>
</comment>
<keyword evidence="16" id="KW-1185">Reference proteome</keyword>
<dbReference type="InterPro" id="IPR013328">
    <property type="entry name" value="6PGD_dom2"/>
</dbReference>
<feature type="binding site" evidence="9">
    <location>
        <position position="110"/>
    </location>
    <ligand>
        <name>substrate</name>
    </ligand>
</feature>
<proteinExistence type="inferred from homology"/>
<evidence type="ECO:0000256" key="12">
    <source>
        <dbReference type="RuleBase" id="RU000439"/>
    </source>
</evidence>
<keyword evidence="4 11" id="KW-0560">Oxidoreductase</keyword>
<evidence type="ECO:0000256" key="6">
    <source>
        <dbReference type="ARBA" id="ARBA00023209"/>
    </source>
</evidence>
<comment type="similarity">
    <text evidence="1 11">Belongs to the NAD-dependent glycerol-3-phosphate dehydrogenase family.</text>
</comment>
<dbReference type="Proteomes" id="UP000484255">
    <property type="component" value="Unassembled WGS sequence"/>
</dbReference>
<dbReference type="Gene3D" id="1.10.1040.10">
    <property type="entry name" value="N-(1-d-carboxylethyl)-l-norvaline Dehydrogenase, domain 2"/>
    <property type="match status" value="1"/>
</dbReference>
<dbReference type="PANTHER" id="PTHR11728">
    <property type="entry name" value="GLYCEROL-3-PHOSPHATE DEHYDROGENASE"/>
    <property type="match status" value="1"/>
</dbReference>
<dbReference type="InterPro" id="IPR036291">
    <property type="entry name" value="NAD(P)-bd_dom_sf"/>
</dbReference>
<evidence type="ECO:0000313" key="16">
    <source>
        <dbReference type="Proteomes" id="UP000484255"/>
    </source>
</evidence>
<dbReference type="Pfam" id="PF07479">
    <property type="entry name" value="NAD_Gly3P_dh_C"/>
    <property type="match status" value="1"/>
</dbReference>
<comment type="caution">
    <text evidence="15">The sequence shown here is derived from an EMBL/GenBank/DDBJ whole genome shotgun (WGS) entry which is preliminary data.</text>
</comment>
<feature type="domain" description="Glycerol-3-phosphate dehydrogenase NAD-dependent N-terminal" evidence="13">
    <location>
        <begin position="10"/>
        <end position="156"/>
    </location>
</feature>
<keyword evidence="2" id="KW-0444">Lipid biosynthesis</keyword>
<feature type="active site" description="Proton acceptor" evidence="8">
    <location>
        <position position="192"/>
    </location>
</feature>
<organism evidence="15 16">
    <name type="scientific">Ideonella livida</name>
    <dbReference type="NCBI Taxonomy" id="2707176"/>
    <lineage>
        <taxon>Bacteria</taxon>
        <taxon>Pseudomonadati</taxon>
        <taxon>Pseudomonadota</taxon>
        <taxon>Betaproteobacteria</taxon>
        <taxon>Burkholderiales</taxon>
        <taxon>Sphaerotilaceae</taxon>
        <taxon>Ideonella</taxon>
    </lineage>
</organism>
<sequence length="327" mass="34565">MTPQPPPSLVVLGGGTFGTSLAAALARTGRPVTLVVRDPQVVASIQTRRVNEKYLPDARLPKGIHATAEIAVAASAQAVFLAVPSHSLLATAGLLQPLLRPGTVVLNLAKGLHEHHITLDRALQQVLPHCAVGALKGPNFARPLLHGAPTGMTLALPPGVAPGRGQAWFQGSNVQVEEHADVSGIEFVAAVKNVIAIAMGLCDAIEDNPNTRFMVVSKLIAEAHRLVGHFGYDPSVMFTFAGLGDMLMTSLNDASRNRTLGLLIGRGFDFVGQTGGPVMEGRKATRLLAAHTQTEADRFPIVHHLDQVFSAGLSPQAFYQRVTKPAL</sequence>
<dbReference type="Pfam" id="PF01210">
    <property type="entry name" value="NAD_Gly3P_dh_N"/>
    <property type="match status" value="1"/>
</dbReference>
<dbReference type="InterPro" id="IPR006109">
    <property type="entry name" value="G3P_DH_NAD-dep_C"/>
</dbReference>
<name>A0A7C9TJZ9_9BURK</name>
<gene>
    <name evidence="15" type="ORF">G3A44_07125</name>
</gene>